<dbReference type="GO" id="GO:0009793">
    <property type="term" value="P:embryo development ending in seed dormancy"/>
    <property type="evidence" value="ECO:0007669"/>
    <property type="project" value="TreeGrafter"/>
</dbReference>
<dbReference type="InterPro" id="IPR024975">
    <property type="entry name" value="NOV_C"/>
</dbReference>
<evidence type="ECO:0000313" key="3">
    <source>
        <dbReference type="EMBL" id="GAV66160.1"/>
    </source>
</evidence>
<dbReference type="InterPro" id="IPR036890">
    <property type="entry name" value="HATPase_C_sf"/>
</dbReference>
<dbReference type="PANTHER" id="PTHR32387">
    <property type="entry name" value="WU:FJ29H11"/>
    <property type="match status" value="1"/>
</dbReference>
<name>A0A1Q3BDS5_CEPFO</name>
<feature type="compositionally biased region" description="Polar residues" evidence="1">
    <location>
        <begin position="28"/>
        <end position="41"/>
    </location>
</feature>
<dbReference type="Proteomes" id="UP000187406">
    <property type="component" value="Unassembled WGS sequence"/>
</dbReference>
<dbReference type="GO" id="GO:0005634">
    <property type="term" value="C:nucleus"/>
    <property type="evidence" value="ECO:0007669"/>
    <property type="project" value="TreeGrafter"/>
</dbReference>
<dbReference type="NCBIfam" id="NF047352">
    <property type="entry name" value="P_loop_sacsin"/>
    <property type="match status" value="1"/>
</dbReference>
<feature type="region of interest" description="Disordered" evidence="1">
    <location>
        <begin position="463"/>
        <end position="488"/>
    </location>
</feature>
<dbReference type="PANTHER" id="PTHR32387:SF0">
    <property type="entry name" value="PROTEIN NO VEIN"/>
    <property type="match status" value="1"/>
</dbReference>
<dbReference type="STRING" id="3775.A0A1Q3BDS5"/>
<reference evidence="4" key="1">
    <citation type="submission" date="2016-04" db="EMBL/GenBank/DDBJ databases">
        <title>Cephalotus genome sequencing.</title>
        <authorList>
            <person name="Fukushima K."/>
            <person name="Hasebe M."/>
            <person name="Fang X."/>
        </authorList>
    </citation>
    <scope>NUCLEOTIDE SEQUENCE [LARGE SCALE GENOMIC DNA]</scope>
    <source>
        <strain evidence="4">cv. St1</strain>
    </source>
</reference>
<dbReference type="Pfam" id="PF13020">
    <property type="entry name" value="NOV_C"/>
    <property type="match status" value="1"/>
</dbReference>
<feature type="domain" description="Protein NO VEIN C-terminal" evidence="2">
    <location>
        <begin position="2633"/>
        <end position="2718"/>
    </location>
</feature>
<dbReference type="GO" id="GO:0010305">
    <property type="term" value="P:leaf vascular tissue pattern formation"/>
    <property type="evidence" value="ECO:0007669"/>
    <property type="project" value="TreeGrafter"/>
</dbReference>
<evidence type="ECO:0000256" key="1">
    <source>
        <dbReference type="SAM" id="MobiDB-lite"/>
    </source>
</evidence>
<dbReference type="GO" id="GO:0048364">
    <property type="term" value="P:root development"/>
    <property type="evidence" value="ECO:0007669"/>
    <property type="project" value="TreeGrafter"/>
</dbReference>
<dbReference type="InParanoid" id="A0A1Q3BDS5"/>
<organism evidence="3 4">
    <name type="scientific">Cephalotus follicularis</name>
    <name type="common">Albany pitcher plant</name>
    <dbReference type="NCBI Taxonomy" id="3775"/>
    <lineage>
        <taxon>Eukaryota</taxon>
        <taxon>Viridiplantae</taxon>
        <taxon>Streptophyta</taxon>
        <taxon>Embryophyta</taxon>
        <taxon>Tracheophyta</taxon>
        <taxon>Spermatophyta</taxon>
        <taxon>Magnoliopsida</taxon>
        <taxon>eudicotyledons</taxon>
        <taxon>Gunneridae</taxon>
        <taxon>Pentapetalae</taxon>
        <taxon>rosids</taxon>
        <taxon>fabids</taxon>
        <taxon>Oxalidales</taxon>
        <taxon>Cephalotaceae</taxon>
        <taxon>Cephalotus</taxon>
    </lineage>
</organism>
<evidence type="ECO:0000259" key="2">
    <source>
        <dbReference type="Pfam" id="PF13020"/>
    </source>
</evidence>
<feature type="compositionally biased region" description="Polar residues" evidence="1">
    <location>
        <begin position="103"/>
        <end position="123"/>
    </location>
</feature>
<dbReference type="FunCoup" id="A0A1Q3BDS5">
    <property type="interactions" value="336"/>
</dbReference>
<evidence type="ECO:0000313" key="4">
    <source>
        <dbReference type="Proteomes" id="UP000187406"/>
    </source>
</evidence>
<protein>
    <submittedName>
        <fullName evidence="3">DUF3883 domain-containing protein</fullName>
    </submittedName>
</protein>
<dbReference type="InterPro" id="IPR052957">
    <property type="entry name" value="Auxin_embryo_med"/>
</dbReference>
<sequence length="2753" mass="309367">MYAHNNNFRSRGGGRGHPPAQPPGQPPVSTINPNFTLQNPNIYHPDPNLQFLQNTALANLALQSQIPNFAFQNPNLSMPNPNLQFRNQSFLPPPPQQQVPTPNYHQPQPQTQSFSQNPRQGTGRNPRESLEKVDKAVIKARRELLAAGEHVSAWKVAQNALLALKIDSWSSLGFRMQEIPSLYGLMFTEGKINAFIHCFVGVRSVASLFDLEVAVCKNEGVKQFEELELGPLLLHPLVLHYFSVKSDDTEVFKISSEEIVSCLCEFMDTHKKKEIKTDEFLEFVAKKRSVLSKEKLGVRIQSLGMHISFIQEARRLEHAPLKKYIKGLLKKSNKKCRKRPLFSSQKQLLDERFHAISDRIRSFGSMHNDFCGKHIRFSSSSSGDEDSDDCTYVDEKNDNDHLKLPVQNINGFERVSSCPYPSAIEEATRLGLKGVMDGHPSASGRLSHNESILSFKKKRKYENRSCSNSAPSKLHKTDDDKTKGESNLNETYTLSNNSMRMFITTWKDACSEHTVAEVLERMLEYYKPIDHREAARLRKRANSMFTLNPFVGLLNVAVTSIKCGMWDSIYDSLQAISPHELIDTDSHEHSEYETIDIEPSGKNVPATTGHFVQQMQDLTGVTVEEVLSKIRTYFDLDDESESHGKSRLENKFFIWRKLYNCGCWLAEQFCVKEFNSLGYGEFSMFLEKYASLLPSELQKFLVGDVCKKAPLEVCLLQHLLITLVSQASNSLWENERITKQMIFALLTRQFPLLSFKITENGCMENFLDIVGNADAFSKSVLFSATLLGTFQYGGSLPHDSNCSLETAMVRTSNGQEISTFKSVTSKDATEILRRAPMLSDLNSWSHWDLIFAPSLGPLVGWLLNEVNEKELLCLVTKDGKVIRIEHSATLDSFLEAAIQGCAFQTAVNLLSLFALAGGKRHVPLSLLKCHAQHAFEVILKNYLENVKVNSCKDFLLPGKAFCRQQKLATDTCNGELHQNLISISKDLPVVTRFVLDCLGYIPSEFRGFAADILLSGLRSVIKDAPSAILRGCNQTEQRLMLHEVGLSLGVAEWIDDYHAFCSSATVNYSLSMSSEAAGSEFSTGSKCMKNTLDKFSYSEGEEDGHGEDGTEVLNKIDRLEVSIDDGCTEELSEVNENKDSALVIESIRRDEFGLDSNLSTTESSMLKKQHARLGRALHCLSQELYSQDSHFLLELVQNADDNIYSEKVEPTLTFILQESRIIVLNNERGFSAQNIRALCDVGNSTKKGSGIGYIGQKGIGFKSVFRVTDAPEIHSNGFHVKFDISEGQIGFVLPTVVPPCNIELFSRMACRETNQLANNNWNTCIVLPFRSKLLEANAMVNIVKMFSDLHPSLLLFLHRLKCIIFRNMIDDSFMVMRKEIVGDGIIKVSSGKHKMTWFVASQELRADVIRRDVQTTEISIAFTLQESNKGGYTPQLVQQPVFAFLPLRTYGLKFIIQGDFVLPSSREEVDGDSPWNEWILTEIPGLFVGAERSFCALPCFRDSPGKAVAAYMSFVPLVGEVHGFFSSLPHSIVTKLRMSNCLLLEGDNNQWVPPCKVLRGWNKQARFLLPDDLLLNHLGLGFLDKDIIFSDSLARALGIAEYGPKVLLQILTSLCHLENGLNSMGLCWLSSWLNELYTISFHTSGRTSLHSGIETDIRDNLKKIPFIPLSDGTYSSVDEGTIWLHSDASSTGSDNEYGLKAFPKLSAKLRTVNHALLSVSAADISFMDPASVYNITRMLHIIGVQQLSAHEIIKLHILPAISGVSITNEDKNLMADYLSFVRIHLQSSCSDCRVEGEFIISELRNKAFILTNHGFKRPVETSIHFSKEFGNPVSISKLINNVDIIWHEVDIIYLKHPTTESFSCGLMNWRKFLQEIGITDFVQIVQVDKSIADIFHTISESAMLERDLIFSGLVAKDWESYELVHLLSVVSTSGNLESCKYLLEVLDSLWDDCFCDKATGYCNFSSSGDSRPFKSSFMRSICGVQWVASSMDDKLYYPKDLFHDCDAVRSILGAAAPYAVPKVKSGKFLSDIGFKTDVSLDDVLEIFKLWRRSETPFRASVAQMSKFYTFIWDKITSSNQKIAEEFHSGPFIFVPYASASRHENAVSGLFLSPEEVYWHDSTGLEDQLKEIISQDSSMRMNQGPLSKKLCNVYPGLHDFFVNEWGVCETPSFCIYLQILLQMSTVALPSQATNAVFQVFLKWTDGLNSGLLSSEDIIHLKECLKKLEYTVLPTVQDKWVSLHPSFGLVCWCDDKKLGKRFKQLHNVDFLDFGKLSDEDQEILRTKVSSLMQTLGIPALSEVVTREAVYYGSTDGSYKASLVNWALPYAQRYMYSVHHDKYIKFKQSGLDNLNSLQIVVVEKLYYKNVIKHCGVASKKEIECSCLLQGSILYTTAEPNSHAIFMELSRLFFDGSPELHMANFLHMITTMAESGSTEEQTEFFILNSQKVFKLPAEEPVWSLPSVHLFTENDRLLQKNITSEGINKHNPLKSKKKAGTNLNWPPSNWKTAPGFNYAHSNCSRTQAAITRDFERKKGDDTKANDAHQHNVPIKIDDNWTITENSVTASLPEPDDLGDEFGHAGHPADSSINIVIDRVDLDLVSDGPDMGSSAFSKREQLYTGAPNANQALLTGRLGELVAFKHFTENLAMTDVKWVNEVNETGLPYDIVIGERGNPKEYIEVKATKSARKDWFKITMREWQFAVEKGESFSVAHVLLLSNNGAKVSLYKNPVKLCQQGQLQLVLMMAKEEKNFLVC</sequence>
<gene>
    <name evidence="3" type="ORF">CFOL_v3_09670</name>
</gene>
<feature type="compositionally biased region" description="Polar residues" evidence="1">
    <location>
        <begin position="73"/>
        <end position="90"/>
    </location>
</feature>
<proteinExistence type="predicted"/>
<dbReference type="Gene3D" id="3.30.565.10">
    <property type="entry name" value="Histidine kinase-like ATPase, C-terminal domain"/>
    <property type="match status" value="1"/>
</dbReference>
<dbReference type="OrthoDB" id="1262810at2759"/>
<feature type="compositionally biased region" description="Low complexity" evidence="1">
    <location>
        <begin position="1"/>
        <end position="10"/>
    </location>
</feature>
<feature type="region of interest" description="Disordered" evidence="1">
    <location>
        <begin position="73"/>
        <end position="131"/>
    </location>
</feature>
<feature type="compositionally biased region" description="Basic and acidic residues" evidence="1">
    <location>
        <begin position="475"/>
        <end position="484"/>
    </location>
</feature>
<accession>A0A1Q3BDS5</accession>
<dbReference type="EMBL" id="BDDD01000459">
    <property type="protein sequence ID" value="GAV66160.1"/>
    <property type="molecule type" value="Genomic_DNA"/>
</dbReference>
<feature type="region of interest" description="Disordered" evidence="1">
    <location>
        <begin position="1"/>
        <end position="42"/>
    </location>
</feature>
<comment type="caution">
    <text evidence="3">The sequence shown here is derived from an EMBL/GenBank/DDBJ whole genome shotgun (WGS) entry which is preliminary data.</text>
</comment>
<dbReference type="SUPFAM" id="SSF55874">
    <property type="entry name" value="ATPase domain of HSP90 chaperone/DNA topoisomerase II/histidine kinase"/>
    <property type="match status" value="1"/>
</dbReference>
<keyword evidence="4" id="KW-1185">Reference proteome</keyword>